<comment type="function">
    <text evidence="8">Catalyzes the conversion of 2 pyruvate molecules into acetolactate in the first common step of the biosynthetic pathway of the branched-amino acids such as leucine, isoleucine, and valine.</text>
</comment>
<dbReference type="Gene3D" id="3.30.70.260">
    <property type="match status" value="1"/>
</dbReference>
<comment type="pathway">
    <text evidence="2 8">Amino-acid biosynthesis; L-valine biosynthesis; L-valine from pyruvate: step 1/4.</text>
</comment>
<dbReference type="EMBL" id="JAPFQN010000003">
    <property type="protein sequence ID" value="MCX2743130.1"/>
    <property type="molecule type" value="Genomic_DNA"/>
</dbReference>
<dbReference type="GO" id="GO:0003984">
    <property type="term" value="F:acetolactate synthase activity"/>
    <property type="evidence" value="ECO:0007669"/>
    <property type="project" value="UniProtKB-EC"/>
</dbReference>
<dbReference type="SUPFAM" id="SSF55021">
    <property type="entry name" value="ACT-like"/>
    <property type="match status" value="2"/>
</dbReference>
<dbReference type="InterPro" id="IPR019455">
    <property type="entry name" value="Acetolactate_synth_ssu_C"/>
</dbReference>
<evidence type="ECO:0000256" key="6">
    <source>
        <dbReference type="ARBA" id="ARBA00023304"/>
    </source>
</evidence>
<dbReference type="EC" id="2.2.1.6" evidence="8"/>
<dbReference type="InterPro" id="IPR039557">
    <property type="entry name" value="AHAS_ACT"/>
</dbReference>
<dbReference type="InterPro" id="IPR002912">
    <property type="entry name" value="ACT_dom"/>
</dbReference>
<comment type="subunit">
    <text evidence="4 8">Dimer of large and small chains.</text>
</comment>
<keyword evidence="6 8" id="KW-0100">Branched-chain amino acid biosynthesis</keyword>
<sequence length="182" mass="20819">MQKEENKEFTLSILTENKSGLLNRITIIFTRRKINIEAINVSETEVHGVSRFTIVVRSTHEKAVKVVKQIRKIIEVLGAFLYEEDEVHYQEIALYKLPTKMLTSSNQIENLVRSSGARVLTVGEEYTIIEKTGHSHEILSLLEQLKPFDVQEFIKSGRIAISKSKRQTVSFLEEMEALSLVS</sequence>
<evidence type="ECO:0000256" key="7">
    <source>
        <dbReference type="ARBA" id="ARBA00048670"/>
    </source>
</evidence>
<dbReference type="Gene3D" id="3.30.70.1150">
    <property type="entry name" value="ACT-like. Chain A, domain 2"/>
    <property type="match status" value="1"/>
</dbReference>
<evidence type="ECO:0000256" key="2">
    <source>
        <dbReference type="ARBA" id="ARBA00005025"/>
    </source>
</evidence>
<evidence type="ECO:0000256" key="5">
    <source>
        <dbReference type="ARBA" id="ARBA00022605"/>
    </source>
</evidence>
<dbReference type="CDD" id="cd04878">
    <property type="entry name" value="ACT_AHAS"/>
    <property type="match status" value="1"/>
</dbReference>
<reference evidence="10 11" key="1">
    <citation type="submission" date="2022-11" db="EMBL/GenBank/DDBJ databases">
        <title>The characterization of three novel Bacteroidetes species and genomic analysis of their roles in tidal elemental geochemical cycles.</title>
        <authorList>
            <person name="Ma K."/>
        </authorList>
    </citation>
    <scope>NUCLEOTIDE SEQUENCE [LARGE SCALE GENOMIC DNA]</scope>
    <source>
        <strain evidence="10 11">M17</strain>
    </source>
</reference>
<organism evidence="10 11">
    <name type="scientific">Mangrovivirga halotolerans</name>
    <dbReference type="NCBI Taxonomy" id="2993936"/>
    <lineage>
        <taxon>Bacteria</taxon>
        <taxon>Pseudomonadati</taxon>
        <taxon>Bacteroidota</taxon>
        <taxon>Cytophagia</taxon>
        <taxon>Cytophagales</taxon>
        <taxon>Mangrovivirgaceae</taxon>
        <taxon>Mangrovivirga</taxon>
    </lineage>
</organism>
<evidence type="ECO:0000259" key="9">
    <source>
        <dbReference type="PROSITE" id="PS51671"/>
    </source>
</evidence>
<keyword evidence="8 10" id="KW-0808">Transferase</keyword>
<comment type="caution">
    <text evidence="10">The sequence shown here is derived from an EMBL/GenBank/DDBJ whole genome shotgun (WGS) entry which is preliminary data.</text>
</comment>
<comment type="pathway">
    <text evidence="1 8">Amino-acid biosynthesis; L-isoleucine biosynthesis; L-isoleucine from 2-oxobutanoate: step 1/4.</text>
</comment>
<feature type="domain" description="ACT" evidence="9">
    <location>
        <begin position="10"/>
        <end position="90"/>
    </location>
</feature>
<evidence type="ECO:0000256" key="4">
    <source>
        <dbReference type="ARBA" id="ARBA00011744"/>
    </source>
</evidence>
<dbReference type="PANTHER" id="PTHR30239:SF0">
    <property type="entry name" value="ACETOLACTATE SYNTHASE SMALL SUBUNIT 1, CHLOROPLASTIC"/>
    <property type="match status" value="1"/>
</dbReference>
<dbReference type="InterPro" id="IPR054480">
    <property type="entry name" value="AHAS_small-like_ACT"/>
</dbReference>
<comment type="catalytic activity">
    <reaction evidence="7 8">
        <text>2 pyruvate + H(+) = (2S)-2-acetolactate + CO2</text>
        <dbReference type="Rhea" id="RHEA:25249"/>
        <dbReference type="ChEBI" id="CHEBI:15361"/>
        <dbReference type="ChEBI" id="CHEBI:15378"/>
        <dbReference type="ChEBI" id="CHEBI:16526"/>
        <dbReference type="ChEBI" id="CHEBI:58476"/>
        <dbReference type="EC" id="2.2.1.6"/>
    </reaction>
</comment>
<proteinExistence type="inferred from homology"/>
<name>A0ABT3RNF5_9BACT</name>
<dbReference type="RefSeq" id="WP_266055501.1">
    <property type="nucleotide sequence ID" value="NZ_JAPFQN010000003.1"/>
</dbReference>
<dbReference type="Proteomes" id="UP001209885">
    <property type="component" value="Unassembled WGS sequence"/>
</dbReference>
<dbReference type="InterPro" id="IPR045865">
    <property type="entry name" value="ACT-like_dom_sf"/>
</dbReference>
<gene>
    <name evidence="10" type="primary">ilvN</name>
    <name evidence="10" type="ORF">OO013_04600</name>
</gene>
<protein>
    <recommendedName>
        <fullName evidence="8">Acetolactate synthase small subunit</fullName>
        <shortName evidence="8">AHAS</shortName>
        <shortName evidence="8">ALS</shortName>
        <ecNumber evidence="8">2.2.1.6</ecNumber>
    </recommendedName>
    <alternativeName>
        <fullName evidence="8">Acetohydroxy-acid synthase small subunit</fullName>
    </alternativeName>
</protein>
<evidence type="ECO:0000256" key="3">
    <source>
        <dbReference type="ARBA" id="ARBA00006341"/>
    </source>
</evidence>
<dbReference type="Pfam" id="PF22629">
    <property type="entry name" value="ACT_AHAS_ss"/>
    <property type="match status" value="1"/>
</dbReference>
<dbReference type="InterPro" id="IPR027271">
    <property type="entry name" value="Acetolactate_synth/TF_NikR_C"/>
</dbReference>
<accession>A0ABT3RNF5</accession>
<evidence type="ECO:0000256" key="1">
    <source>
        <dbReference type="ARBA" id="ARBA00004974"/>
    </source>
</evidence>
<keyword evidence="5 8" id="KW-0028">Amino-acid biosynthesis</keyword>
<dbReference type="PANTHER" id="PTHR30239">
    <property type="entry name" value="ACETOLACTATE SYNTHASE SMALL SUBUNIT"/>
    <property type="match status" value="1"/>
</dbReference>
<evidence type="ECO:0000313" key="11">
    <source>
        <dbReference type="Proteomes" id="UP001209885"/>
    </source>
</evidence>
<evidence type="ECO:0000256" key="8">
    <source>
        <dbReference type="RuleBase" id="RU368092"/>
    </source>
</evidence>
<dbReference type="NCBIfam" id="TIGR00119">
    <property type="entry name" value="acolac_sm"/>
    <property type="match status" value="1"/>
</dbReference>
<dbReference type="PROSITE" id="PS51671">
    <property type="entry name" value="ACT"/>
    <property type="match status" value="1"/>
</dbReference>
<comment type="similarity">
    <text evidence="3 8">Belongs to the acetolactate synthase small subunit family.</text>
</comment>
<keyword evidence="11" id="KW-1185">Reference proteome</keyword>
<dbReference type="InterPro" id="IPR004789">
    <property type="entry name" value="Acetalactate_synth_ssu"/>
</dbReference>
<evidence type="ECO:0000313" key="10">
    <source>
        <dbReference type="EMBL" id="MCX2743130.1"/>
    </source>
</evidence>
<dbReference type="Pfam" id="PF10369">
    <property type="entry name" value="ALS_ss_C"/>
    <property type="match status" value="1"/>
</dbReference>